<comment type="caution">
    <text evidence="10">The sequence shown here is derived from an EMBL/GenBank/DDBJ whole genome shotgun (WGS) entry which is preliminary data.</text>
</comment>
<comment type="similarity">
    <text evidence="8">Belongs to the TsuA/YedE (TC 9.B.102) family.</text>
</comment>
<dbReference type="EMBL" id="RKHK01000001">
    <property type="protein sequence ID" value="ROR71944.1"/>
    <property type="molecule type" value="Genomic_DNA"/>
</dbReference>
<feature type="transmembrane region" description="Helical" evidence="9">
    <location>
        <begin position="136"/>
        <end position="160"/>
    </location>
</feature>
<keyword evidence="6 9" id="KW-1133">Transmembrane helix</keyword>
<feature type="transmembrane region" description="Helical" evidence="9">
    <location>
        <begin position="328"/>
        <end position="348"/>
    </location>
</feature>
<feature type="transmembrane region" description="Helical" evidence="9">
    <location>
        <begin position="360"/>
        <end position="383"/>
    </location>
</feature>
<keyword evidence="2" id="KW-0813">Transport</keyword>
<evidence type="ECO:0000256" key="3">
    <source>
        <dbReference type="ARBA" id="ARBA00022475"/>
    </source>
</evidence>
<evidence type="ECO:0000313" key="10">
    <source>
        <dbReference type="EMBL" id="ROR71944.1"/>
    </source>
</evidence>
<gene>
    <name evidence="10" type="ORF">EDD31_0283</name>
</gene>
<evidence type="ECO:0000256" key="2">
    <source>
        <dbReference type="ARBA" id="ARBA00022448"/>
    </source>
</evidence>
<feature type="transmembrane region" description="Helical" evidence="9">
    <location>
        <begin position="258"/>
        <end position="276"/>
    </location>
</feature>
<keyword evidence="7 9" id="KW-0472">Membrane</keyword>
<dbReference type="PANTHER" id="PTHR30574">
    <property type="entry name" value="INNER MEMBRANE PROTEIN YEDE"/>
    <property type="match status" value="1"/>
</dbReference>
<accession>A0A3N2BA30</accession>
<evidence type="ECO:0000256" key="8">
    <source>
        <dbReference type="ARBA" id="ARBA00035655"/>
    </source>
</evidence>
<protein>
    <submittedName>
        <fullName evidence="10">Uncharacterized protein</fullName>
    </submittedName>
</protein>
<feature type="transmembrane region" description="Helical" evidence="9">
    <location>
        <begin position="94"/>
        <end position="116"/>
    </location>
</feature>
<keyword evidence="5 9" id="KW-0812">Transmembrane</keyword>
<proteinExistence type="inferred from homology"/>
<feature type="transmembrane region" description="Helical" evidence="9">
    <location>
        <begin position="25"/>
        <end position="44"/>
    </location>
</feature>
<evidence type="ECO:0000256" key="4">
    <source>
        <dbReference type="ARBA" id="ARBA00022519"/>
    </source>
</evidence>
<keyword evidence="4" id="KW-0997">Cell inner membrane</keyword>
<dbReference type="PANTHER" id="PTHR30574:SF1">
    <property type="entry name" value="SULPHUR TRANSPORT DOMAIN-CONTAINING PROTEIN"/>
    <property type="match status" value="1"/>
</dbReference>
<dbReference type="Pfam" id="PF04143">
    <property type="entry name" value="Sulf_transp"/>
    <property type="match status" value="1"/>
</dbReference>
<evidence type="ECO:0000256" key="1">
    <source>
        <dbReference type="ARBA" id="ARBA00004429"/>
    </source>
</evidence>
<dbReference type="AlphaFoldDB" id="A0A3N2BA30"/>
<sequence length="417" mass="43391">MAASPATEVHPRTPRARGWTRGDTIRTTLAITLAVALIAAAFWLEATRGEGVGGSAASFSLLAGTGLGILFERGRFCFFCIFRDAFEKRNTRGVYAILVAIATGTLGYALIFSIRLPDPAAGSLPSQAHIGPVSPVLVIAGLVFGLGIVISGGCIAGHLYRLGEGSLRALPALAGAILGFGLGFLTWNPLFRLFLEGAPAPWLPAGGGYGIAVAFQLAVLAGLGVWLLRWNPADQQDARPPRRVDGAEITRVLFERRWPALLTGAGVGIIGVAAFLRDQPLGVTSQLSGLTRTGMDSAHLLPHTLHGLDQRLAGCVALVVETITTNGWLILGIVLGSLAAALPGRRFSVERLTARGAGSALAGGVLLGWGAVLALGCTVGVFLSGTQAMALSGWVFAAAVVVALWAGFRLRLHRWGS</sequence>
<evidence type="ECO:0000256" key="9">
    <source>
        <dbReference type="SAM" id="Phobius"/>
    </source>
</evidence>
<dbReference type="InterPro" id="IPR007272">
    <property type="entry name" value="Sulf_transp_TsuA/YedE"/>
</dbReference>
<feature type="transmembrane region" description="Helical" evidence="9">
    <location>
        <begin position="207"/>
        <end position="228"/>
    </location>
</feature>
<dbReference type="GO" id="GO:0005886">
    <property type="term" value="C:plasma membrane"/>
    <property type="evidence" value="ECO:0007669"/>
    <property type="project" value="UniProtKB-SubCell"/>
</dbReference>
<reference evidence="10 11" key="1">
    <citation type="submission" date="2018-11" db="EMBL/GenBank/DDBJ databases">
        <title>Sequencing the genomes of 1000 actinobacteria strains.</title>
        <authorList>
            <person name="Klenk H.-P."/>
        </authorList>
    </citation>
    <scope>NUCLEOTIDE SEQUENCE [LARGE SCALE GENOMIC DNA]</scope>
    <source>
        <strain evidence="10 11">DSM 11294</strain>
    </source>
</reference>
<evidence type="ECO:0000313" key="11">
    <source>
        <dbReference type="Proteomes" id="UP000280668"/>
    </source>
</evidence>
<feature type="transmembrane region" description="Helical" evidence="9">
    <location>
        <begin position="389"/>
        <end position="408"/>
    </location>
</feature>
<evidence type="ECO:0000256" key="7">
    <source>
        <dbReference type="ARBA" id="ARBA00023136"/>
    </source>
</evidence>
<organism evidence="10 11">
    <name type="scientific">Bogoriella caseilytica</name>
    <dbReference type="NCBI Taxonomy" id="56055"/>
    <lineage>
        <taxon>Bacteria</taxon>
        <taxon>Bacillati</taxon>
        <taxon>Actinomycetota</taxon>
        <taxon>Actinomycetes</taxon>
        <taxon>Micrococcales</taxon>
        <taxon>Bogoriellaceae</taxon>
        <taxon>Bogoriella</taxon>
    </lineage>
</organism>
<dbReference type="OrthoDB" id="9794165at2"/>
<keyword evidence="11" id="KW-1185">Reference proteome</keyword>
<evidence type="ECO:0000256" key="5">
    <source>
        <dbReference type="ARBA" id="ARBA00022692"/>
    </source>
</evidence>
<comment type="subcellular location">
    <subcellularLocation>
        <location evidence="1">Cell inner membrane</location>
        <topology evidence="1">Multi-pass membrane protein</topology>
    </subcellularLocation>
</comment>
<feature type="transmembrane region" description="Helical" evidence="9">
    <location>
        <begin position="167"/>
        <end position="187"/>
    </location>
</feature>
<dbReference type="RefSeq" id="WP_123302590.1">
    <property type="nucleotide sequence ID" value="NZ_RKHK01000001.1"/>
</dbReference>
<name>A0A3N2BA30_9MICO</name>
<evidence type="ECO:0000256" key="6">
    <source>
        <dbReference type="ARBA" id="ARBA00022989"/>
    </source>
</evidence>
<keyword evidence="3" id="KW-1003">Cell membrane</keyword>
<feature type="transmembrane region" description="Helical" evidence="9">
    <location>
        <begin position="56"/>
        <end position="82"/>
    </location>
</feature>
<dbReference type="Proteomes" id="UP000280668">
    <property type="component" value="Unassembled WGS sequence"/>
</dbReference>